<dbReference type="EMBL" id="JADBGQ010000005">
    <property type="protein sequence ID" value="KAG5397077.1"/>
    <property type="molecule type" value="Genomic_DNA"/>
</dbReference>
<comment type="caution">
    <text evidence="1">The sequence shown here is derived from an EMBL/GenBank/DDBJ whole genome shotgun (WGS) entry which is preliminary data.</text>
</comment>
<protein>
    <recommendedName>
        <fullName evidence="3">PORR domain-containing protein</fullName>
    </recommendedName>
</protein>
<organism evidence="1 2">
    <name type="scientific">Brassica rapa subsp. trilocularis</name>
    <dbReference type="NCBI Taxonomy" id="1813537"/>
    <lineage>
        <taxon>Eukaryota</taxon>
        <taxon>Viridiplantae</taxon>
        <taxon>Streptophyta</taxon>
        <taxon>Embryophyta</taxon>
        <taxon>Tracheophyta</taxon>
        <taxon>Spermatophyta</taxon>
        <taxon>Magnoliopsida</taxon>
        <taxon>eudicotyledons</taxon>
        <taxon>Gunneridae</taxon>
        <taxon>Pentapetalae</taxon>
        <taxon>rosids</taxon>
        <taxon>malvids</taxon>
        <taxon>Brassicales</taxon>
        <taxon>Brassicaceae</taxon>
        <taxon>Brassiceae</taxon>
        <taxon>Brassica</taxon>
    </lineage>
</organism>
<accession>A0ABQ7MEN0</accession>
<dbReference type="Proteomes" id="UP000823674">
    <property type="component" value="Chromosome A05"/>
</dbReference>
<proteinExistence type="predicted"/>
<reference evidence="1 2" key="1">
    <citation type="submission" date="2021-03" db="EMBL/GenBank/DDBJ databases">
        <authorList>
            <person name="King G.J."/>
            <person name="Bancroft I."/>
            <person name="Baten A."/>
            <person name="Bloomfield J."/>
            <person name="Borpatragohain P."/>
            <person name="He Z."/>
            <person name="Irish N."/>
            <person name="Irwin J."/>
            <person name="Liu K."/>
            <person name="Mauleon R.P."/>
            <person name="Moore J."/>
            <person name="Morris R."/>
            <person name="Ostergaard L."/>
            <person name="Wang B."/>
            <person name="Wells R."/>
        </authorList>
    </citation>
    <scope>NUCLEOTIDE SEQUENCE [LARGE SCALE GENOMIC DNA]</scope>
    <source>
        <strain evidence="1">R-o-18</strain>
        <tissue evidence="1">Leaf</tissue>
    </source>
</reference>
<gene>
    <name evidence="1" type="primary">A05p020970.1_BraROA</name>
    <name evidence="1" type="ORF">IGI04_018891</name>
</gene>
<sequence length="65" mass="8212">MFKEIRERLESVRVRNTTFLLQLFERKKNNIEDFLGSLLDPKFKYMRRLLEERKTYIFPKFRREP</sequence>
<evidence type="ECO:0000313" key="1">
    <source>
        <dbReference type="EMBL" id="KAG5397077.1"/>
    </source>
</evidence>
<evidence type="ECO:0000313" key="2">
    <source>
        <dbReference type="Proteomes" id="UP000823674"/>
    </source>
</evidence>
<name>A0ABQ7MEN0_BRACM</name>
<keyword evidence="2" id="KW-1185">Reference proteome</keyword>
<evidence type="ECO:0008006" key="3">
    <source>
        <dbReference type="Google" id="ProtNLM"/>
    </source>
</evidence>